<dbReference type="Gene3D" id="3.30.565.10">
    <property type="entry name" value="Histidine kinase-like ATPase, C-terminal domain"/>
    <property type="match status" value="1"/>
</dbReference>
<dbReference type="InterPro" id="IPR003594">
    <property type="entry name" value="HATPase_dom"/>
</dbReference>
<dbReference type="GO" id="GO:0016301">
    <property type="term" value="F:kinase activity"/>
    <property type="evidence" value="ECO:0007669"/>
    <property type="project" value="UniProtKB-KW"/>
</dbReference>
<keyword evidence="4" id="KW-0812">Transmembrane</keyword>
<evidence type="ECO:0000259" key="5">
    <source>
        <dbReference type="PROSITE" id="PS50109"/>
    </source>
</evidence>
<accession>A0ABW5TNF7</accession>
<gene>
    <name evidence="6" type="ORF">ACFSSE_02275</name>
</gene>
<dbReference type="Pfam" id="PF02518">
    <property type="entry name" value="HATPase_c"/>
    <property type="match status" value="1"/>
</dbReference>
<keyword evidence="3" id="KW-0902">Two-component regulatory system</keyword>
<dbReference type="InterPro" id="IPR050482">
    <property type="entry name" value="Sensor_HK_TwoCompSys"/>
</dbReference>
<feature type="transmembrane region" description="Helical" evidence="4">
    <location>
        <begin position="6"/>
        <end position="28"/>
    </location>
</feature>
<proteinExistence type="predicted"/>
<keyword evidence="1" id="KW-0808">Transferase</keyword>
<feature type="transmembrane region" description="Helical" evidence="4">
    <location>
        <begin position="67"/>
        <end position="88"/>
    </location>
</feature>
<comment type="caution">
    <text evidence="6">The sequence shown here is derived from an EMBL/GenBank/DDBJ whole genome shotgun (WGS) entry which is preliminary data.</text>
</comment>
<feature type="transmembrane region" description="Helical" evidence="4">
    <location>
        <begin position="40"/>
        <end position="61"/>
    </location>
</feature>
<feature type="transmembrane region" description="Helical" evidence="4">
    <location>
        <begin position="187"/>
        <end position="206"/>
    </location>
</feature>
<dbReference type="EMBL" id="JBHULV010000008">
    <property type="protein sequence ID" value="MFD2730517.1"/>
    <property type="molecule type" value="Genomic_DNA"/>
</dbReference>
<keyword evidence="2 6" id="KW-0418">Kinase</keyword>
<dbReference type="Pfam" id="PF07730">
    <property type="entry name" value="HisKA_3"/>
    <property type="match status" value="1"/>
</dbReference>
<evidence type="ECO:0000313" key="6">
    <source>
        <dbReference type="EMBL" id="MFD2730517.1"/>
    </source>
</evidence>
<evidence type="ECO:0000313" key="7">
    <source>
        <dbReference type="Proteomes" id="UP001597546"/>
    </source>
</evidence>
<dbReference type="InterPro" id="IPR005467">
    <property type="entry name" value="His_kinase_dom"/>
</dbReference>
<dbReference type="SUPFAM" id="SSF55874">
    <property type="entry name" value="ATPase domain of HSP90 chaperone/DNA topoisomerase II/histidine kinase"/>
    <property type="match status" value="1"/>
</dbReference>
<feature type="transmembrane region" description="Helical" evidence="4">
    <location>
        <begin position="100"/>
        <end position="119"/>
    </location>
</feature>
<dbReference type="PANTHER" id="PTHR24421">
    <property type="entry name" value="NITRATE/NITRITE SENSOR PROTEIN NARX-RELATED"/>
    <property type="match status" value="1"/>
</dbReference>
<keyword evidence="4" id="KW-1133">Transmembrane helix</keyword>
<dbReference type="CDD" id="cd16917">
    <property type="entry name" value="HATPase_UhpB-NarQ-NarX-like"/>
    <property type="match status" value="1"/>
</dbReference>
<name>A0ABW5TNF7_9SPHI</name>
<dbReference type="Proteomes" id="UP001597546">
    <property type="component" value="Unassembled WGS sequence"/>
</dbReference>
<organism evidence="6 7">
    <name type="scientific">Pedobacter alpinus</name>
    <dbReference type="NCBI Taxonomy" id="1590643"/>
    <lineage>
        <taxon>Bacteria</taxon>
        <taxon>Pseudomonadati</taxon>
        <taxon>Bacteroidota</taxon>
        <taxon>Sphingobacteriia</taxon>
        <taxon>Sphingobacteriales</taxon>
        <taxon>Sphingobacteriaceae</taxon>
        <taxon>Pedobacter</taxon>
    </lineage>
</organism>
<reference evidence="7" key="1">
    <citation type="journal article" date="2019" name="Int. J. Syst. Evol. Microbiol.">
        <title>The Global Catalogue of Microorganisms (GCM) 10K type strain sequencing project: providing services to taxonomists for standard genome sequencing and annotation.</title>
        <authorList>
            <consortium name="The Broad Institute Genomics Platform"/>
            <consortium name="The Broad Institute Genome Sequencing Center for Infectious Disease"/>
            <person name="Wu L."/>
            <person name="Ma J."/>
        </authorList>
    </citation>
    <scope>NUCLEOTIDE SEQUENCE [LARGE SCALE GENOMIC DNA]</scope>
    <source>
        <strain evidence="7">KCTC 42456</strain>
    </source>
</reference>
<protein>
    <submittedName>
        <fullName evidence="6">Sensor histidine kinase</fullName>
    </submittedName>
</protein>
<dbReference type="InterPro" id="IPR011712">
    <property type="entry name" value="Sig_transdc_His_kin_sub3_dim/P"/>
</dbReference>
<dbReference type="SMART" id="SM00387">
    <property type="entry name" value="HATPase_c"/>
    <property type="match status" value="1"/>
</dbReference>
<keyword evidence="7" id="KW-1185">Reference proteome</keyword>
<dbReference type="InterPro" id="IPR036890">
    <property type="entry name" value="HATPase_C_sf"/>
</dbReference>
<evidence type="ECO:0000256" key="1">
    <source>
        <dbReference type="ARBA" id="ARBA00022679"/>
    </source>
</evidence>
<dbReference type="PROSITE" id="PS50109">
    <property type="entry name" value="HIS_KIN"/>
    <property type="match status" value="1"/>
</dbReference>
<feature type="domain" description="Histidine kinase" evidence="5">
    <location>
        <begin position="373"/>
        <end position="458"/>
    </location>
</feature>
<keyword evidence="4" id="KW-0472">Membrane</keyword>
<dbReference type="Gene3D" id="1.20.5.1930">
    <property type="match status" value="1"/>
</dbReference>
<evidence type="ECO:0000256" key="2">
    <source>
        <dbReference type="ARBA" id="ARBA00022777"/>
    </source>
</evidence>
<feature type="transmembrane region" description="Helical" evidence="4">
    <location>
        <begin position="218"/>
        <end position="238"/>
    </location>
</feature>
<sequence length="458" mass="52909">MLYKEPFVIYLNISVCLILFLLALPTLLNKREKLKVRLAYFTVFFFTVISTCIMNLFVIHFGNYKLVSILFIWFFIPLLFGPAIWYYVKSLLGYKVKKGIIFSFIPGAISFSYGIYLLFVSNVEAERVFGAVMSGHHLFYEITNLFPLILTIIYCVKAWFFLSKLKISESEKLYVQTKLKKAWAKEFVFYIFVNVFIFIILMLVLIKGYDVPPMNMDLIGMPIFMLFVYLLIAVRTMMMYTEFEIQYVVSITENTKKIQEQRLEISRDVHDNIGAQLTFFRSILDELKTSSVPLGETVDHKIEDLSNCCNDSISELRNTLWVLNSEVIYLEDLKLKILNFINKSSLVKKNLIFNTAFDFSDNITLSSKQAVNMFRIVQEILNNAIKYAEASTILIELKQQDNVLLISISDDGVGFNLNAKSEGYGLKNIKARVADINGSVEIRTEIRKGTHFDIKLTL</sequence>
<evidence type="ECO:0000256" key="3">
    <source>
        <dbReference type="ARBA" id="ARBA00023012"/>
    </source>
</evidence>
<feature type="transmembrane region" description="Helical" evidence="4">
    <location>
        <begin position="139"/>
        <end position="162"/>
    </location>
</feature>
<evidence type="ECO:0000256" key="4">
    <source>
        <dbReference type="SAM" id="Phobius"/>
    </source>
</evidence>
<dbReference type="RefSeq" id="WP_379100686.1">
    <property type="nucleotide sequence ID" value="NZ_JBHULV010000008.1"/>
</dbReference>